<proteinExistence type="predicted"/>
<accession>A0AAD3M399</accession>
<organism evidence="2 3">
    <name type="scientific">Lates japonicus</name>
    <name type="common">Japanese lates</name>
    <dbReference type="NCBI Taxonomy" id="270547"/>
    <lineage>
        <taxon>Eukaryota</taxon>
        <taxon>Metazoa</taxon>
        <taxon>Chordata</taxon>
        <taxon>Craniata</taxon>
        <taxon>Vertebrata</taxon>
        <taxon>Euteleostomi</taxon>
        <taxon>Actinopterygii</taxon>
        <taxon>Neopterygii</taxon>
        <taxon>Teleostei</taxon>
        <taxon>Neoteleostei</taxon>
        <taxon>Acanthomorphata</taxon>
        <taxon>Carangaria</taxon>
        <taxon>Carangaria incertae sedis</taxon>
        <taxon>Centropomidae</taxon>
        <taxon>Lates</taxon>
    </lineage>
</organism>
<feature type="region of interest" description="Disordered" evidence="1">
    <location>
        <begin position="1"/>
        <end position="96"/>
    </location>
</feature>
<evidence type="ECO:0000313" key="2">
    <source>
        <dbReference type="EMBL" id="GLD46858.1"/>
    </source>
</evidence>
<evidence type="ECO:0000256" key="1">
    <source>
        <dbReference type="SAM" id="MobiDB-lite"/>
    </source>
</evidence>
<dbReference type="EMBL" id="BRZM01000003">
    <property type="protein sequence ID" value="GLD46858.1"/>
    <property type="molecule type" value="Genomic_DNA"/>
</dbReference>
<feature type="compositionally biased region" description="Low complexity" evidence="1">
    <location>
        <begin position="86"/>
        <end position="96"/>
    </location>
</feature>
<reference evidence="2" key="1">
    <citation type="submission" date="2022-08" db="EMBL/GenBank/DDBJ databases">
        <title>Genome sequencing of akame (Lates japonicus).</title>
        <authorList>
            <person name="Hashiguchi Y."/>
            <person name="Takahashi H."/>
        </authorList>
    </citation>
    <scope>NUCLEOTIDE SEQUENCE</scope>
    <source>
        <strain evidence="2">Kochi</strain>
    </source>
</reference>
<gene>
    <name evidence="2" type="ORF">AKAME5_000113800</name>
</gene>
<evidence type="ECO:0000313" key="3">
    <source>
        <dbReference type="Proteomes" id="UP001279410"/>
    </source>
</evidence>
<protein>
    <submittedName>
        <fullName evidence="2">GDNF family receptor alpha-4-like isoform X2</fullName>
    </submittedName>
</protein>
<dbReference type="Proteomes" id="UP001279410">
    <property type="component" value="Unassembled WGS sequence"/>
</dbReference>
<keyword evidence="2" id="KW-0675">Receptor</keyword>
<sequence>MTPADSVSGNAISSMGISAPPPMENTPVPASQPSPHVYQERVHVSVNTLPEFNSMEDSEGEEQEEEESEEFNVIPPYSEKDSNVESGARGSRRGAAGRAVPALPLLLLLPSLVLDWK</sequence>
<comment type="caution">
    <text evidence="2">The sequence shown here is derived from an EMBL/GenBank/DDBJ whole genome shotgun (WGS) entry which is preliminary data.</text>
</comment>
<dbReference type="AlphaFoldDB" id="A0AAD3M399"/>
<feature type="compositionally biased region" description="Polar residues" evidence="1">
    <location>
        <begin position="1"/>
        <end position="16"/>
    </location>
</feature>
<feature type="compositionally biased region" description="Acidic residues" evidence="1">
    <location>
        <begin position="54"/>
        <end position="70"/>
    </location>
</feature>
<keyword evidence="3" id="KW-1185">Reference proteome</keyword>
<name>A0AAD3M399_LATJO</name>